<keyword evidence="2" id="KW-0328">Glycosyltransferase</keyword>
<feature type="domain" description="Glycosyltransferase 2-like" evidence="5">
    <location>
        <begin position="5"/>
        <end position="166"/>
    </location>
</feature>
<dbReference type="PANTHER" id="PTHR43685:SF5">
    <property type="entry name" value="GLYCOSYLTRANSFERASE EPSE-RELATED"/>
    <property type="match status" value="1"/>
</dbReference>
<gene>
    <name evidence="6" type="ORF">J2Z65_004432</name>
</gene>
<dbReference type="EMBL" id="JAGGKV010000012">
    <property type="protein sequence ID" value="MBP1965199.1"/>
    <property type="molecule type" value="Genomic_DNA"/>
</dbReference>
<keyword evidence="7" id="KW-1185">Reference proteome</keyword>
<dbReference type="Pfam" id="PF00535">
    <property type="entry name" value="Glycos_transf_2"/>
    <property type="match status" value="1"/>
</dbReference>
<organism evidence="6 7">
    <name type="scientific">Paenibacillus aceris</name>
    <dbReference type="NCBI Taxonomy" id="869555"/>
    <lineage>
        <taxon>Bacteria</taxon>
        <taxon>Bacillati</taxon>
        <taxon>Bacillota</taxon>
        <taxon>Bacilli</taxon>
        <taxon>Bacillales</taxon>
        <taxon>Paenibacillaceae</taxon>
        <taxon>Paenibacillus</taxon>
    </lineage>
</organism>
<keyword evidence="4" id="KW-0812">Transmembrane</keyword>
<name>A0ABS4I519_9BACL</name>
<proteinExistence type="inferred from homology"/>
<accession>A0ABS4I519</accession>
<reference evidence="6 7" key="1">
    <citation type="submission" date="2021-03" db="EMBL/GenBank/DDBJ databases">
        <title>Genomic Encyclopedia of Type Strains, Phase IV (KMG-IV): sequencing the most valuable type-strain genomes for metagenomic binning, comparative biology and taxonomic classification.</title>
        <authorList>
            <person name="Goeker M."/>
        </authorList>
    </citation>
    <scope>NUCLEOTIDE SEQUENCE [LARGE SCALE GENOMIC DNA]</scope>
    <source>
        <strain evidence="6 7">DSM 24950</strain>
    </source>
</reference>
<comment type="caution">
    <text evidence="6">The sequence shown here is derived from an EMBL/GenBank/DDBJ whole genome shotgun (WGS) entry which is preliminary data.</text>
</comment>
<keyword evidence="3" id="KW-0808">Transferase</keyword>
<dbReference type="InterPro" id="IPR050834">
    <property type="entry name" value="Glycosyltransf_2"/>
</dbReference>
<keyword evidence="4" id="KW-0472">Membrane</keyword>
<dbReference type="InterPro" id="IPR001173">
    <property type="entry name" value="Glyco_trans_2-like"/>
</dbReference>
<sequence length="273" mass="31464">MTMVSVIMSVFNTNDETLLQHSIQSIISQTFSNFEFIICDDGSTDGTYEILETISKGDSRIKLIKNETNLRAATARNRCISLSKGKYIAVMDADDYSAVNRLQIQVDFLENNKEIDFVGSGADLYNENGIWGHRKYNSTPENKDFLFVLPFIHASVMFRKKALKAVGGYRVAKETIRTEDYDLFMRLYANGYKGVNLEDTLYFINEDQSLYKRRKYYHKFNEAVVRYKGFRALGLMPGGFLYVIKPLIVGLIPLSILNLLKDKYYRHKKLVDK</sequence>
<evidence type="ECO:0000313" key="7">
    <source>
        <dbReference type="Proteomes" id="UP001519344"/>
    </source>
</evidence>
<dbReference type="Proteomes" id="UP001519344">
    <property type="component" value="Unassembled WGS sequence"/>
</dbReference>
<evidence type="ECO:0000256" key="2">
    <source>
        <dbReference type="ARBA" id="ARBA00022676"/>
    </source>
</evidence>
<protein>
    <submittedName>
        <fullName evidence="6">Glycosyltransferase involved in cell wall biosynthesis</fullName>
    </submittedName>
</protein>
<dbReference type="Gene3D" id="3.90.550.10">
    <property type="entry name" value="Spore Coat Polysaccharide Biosynthesis Protein SpsA, Chain A"/>
    <property type="match status" value="1"/>
</dbReference>
<dbReference type="PANTHER" id="PTHR43685">
    <property type="entry name" value="GLYCOSYLTRANSFERASE"/>
    <property type="match status" value="1"/>
</dbReference>
<evidence type="ECO:0000259" key="5">
    <source>
        <dbReference type="Pfam" id="PF00535"/>
    </source>
</evidence>
<dbReference type="SUPFAM" id="SSF53448">
    <property type="entry name" value="Nucleotide-diphospho-sugar transferases"/>
    <property type="match status" value="1"/>
</dbReference>
<dbReference type="InterPro" id="IPR029044">
    <property type="entry name" value="Nucleotide-diphossugar_trans"/>
</dbReference>
<evidence type="ECO:0000256" key="3">
    <source>
        <dbReference type="ARBA" id="ARBA00022679"/>
    </source>
</evidence>
<evidence type="ECO:0000256" key="4">
    <source>
        <dbReference type="SAM" id="Phobius"/>
    </source>
</evidence>
<keyword evidence="4" id="KW-1133">Transmembrane helix</keyword>
<feature type="transmembrane region" description="Helical" evidence="4">
    <location>
        <begin position="240"/>
        <end position="260"/>
    </location>
</feature>
<evidence type="ECO:0000313" key="6">
    <source>
        <dbReference type="EMBL" id="MBP1965199.1"/>
    </source>
</evidence>
<comment type="similarity">
    <text evidence="1">Belongs to the glycosyltransferase 2 family.</text>
</comment>
<evidence type="ECO:0000256" key="1">
    <source>
        <dbReference type="ARBA" id="ARBA00006739"/>
    </source>
</evidence>
<dbReference type="CDD" id="cd00761">
    <property type="entry name" value="Glyco_tranf_GTA_type"/>
    <property type="match status" value="1"/>
</dbReference>